<protein>
    <submittedName>
        <fullName evidence="1">Uncharacterized protein</fullName>
    </submittedName>
</protein>
<reference evidence="1" key="1">
    <citation type="submission" date="2018-10" db="EMBL/GenBank/DDBJ databases">
        <title>Hidden diversity of soil giant viruses.</title>
        <authorList>
            <person name="Schulz F."/>
            <person name="Alteio L."/>
            <person name="Goudeau D."/>
            <person name="Ryan E.M."/>
            <person name="Malmstrom R.R."/>
            <person name="Blanchard J."/>
            <person name="Woyke T."/>
        </authorList>
    </citation>
    <scope>NUCLEOTIDE SEQUENCE</scope>
    <source>
        <strain evidence="1">SAV1</strain>
    </source>
</reference>
<gene>
    <name evidence="1" type="ORF">Satyrvirus19_13</name>
</gene>
<sequence>MSANTGPISSLSMSQYSSSFTNIRSLISNSSSFSFCKFSIVLTFCSLKTVNFLLDESSFLVSVFAETVFVCSANDIFLIILLVPEHSTLLSIIFSSISNISSSAEEKFIIFFWTRWSGQYFSPFLAFIRHLKCGSSLLLIDSHMLKFLFMDDFFLVKLFAIFNFLSSE</sequence>
<organism evidence="1">
    <name type="scientific">Satyrvirus sp</name>
    <dbReference type="NCBI Taxonomy" id="2487771"/>
    <lineage>
        <taxon>Viruses</taxon>
        <taxon>Varidnaviria</taxon>
        <taxon>Bamfordvirae</taxon>
        <taxon>Nucleocytoviricota</taxon>
        <taxon>Megaviricetes</taxon>
        <taxon>Imitervirales</taxon>
        <taxon>Mimiviridae</taxon>
        <taxon>Megamimivirinae</taxon>
    </lineage>
</organism>
<dbReference type="EMBL" id="MK072455">
    <property type="protein sequence ID" value="AYV85491.1"/>
    <property type="molecule type" value="Genomic_DNA"/>
</dbReference>
<accession>A0A3G5AGR4</accession>
<proteinExistence type="predicted"/>
<evidence type="ECO:0000313" key="1">
    <source>
        <dbReference type="EMBL" id="AYV85491.1"/>
    </source>
</evidence>
<name>A0A3G5AGR4_9VIRU</name>